<dbReference type="EMBL" id="BAABGP010000008">
    <property type="protein sequence ID" value="GAA4481673.1"/>
    <property type="molecule type" value="Genomic_DNA"/>
</dbReference>
<protein>
    <recommendedName>
        <fullName evidence="2">M23ase beta-sheet core domain-containing protein</fullName>
    </recommendedName>
</protein>
<evidence type="ECO:0000313" key="3">
    <source>
        <dbReference type="EMBL" id="GAA4481673.1"/>
    </source>
</evidence>
<reference evidence="4" key="1">
    <citation type="journal article" date="2019" name="Int. J. Syst. Evol. Microbiol.">
        <title>The Global Catalogue of Microorganisms (GCM) 10K type strain sequencing project: providing services to taxonomists for standard genome sequencing and annotation.</title>
        <authorList>
            <consortium name="The Broad Institute Genomics Platform"/>
            <consortium name="The Broad Institute Genome Sequencing Center for Infectious Disease"/>
            <person name="Wu L."/>
            <person name="Ma J."/>
        </authorList>
    </citation>
    <scope>NUCLEOTIDE SEQUENCE [LARGE SCALE GENOMIC DNA]</scope>
    <source>
        <strain evidence="4">JCM 17839</strain>
    </source>
</reference>
<dbReference type="InterPro" id="IPR011055">
    <property type="entry name" value="Dup_hybrid_motif"/>
</dbReference>
<dbReference type="PANTHER" id="PTHR21666:SF270">
    <property type="entry name" value="MUREIN HYDROLASE ACTIVATOR ENVC"/>
    <property type="match status" value="1"/>
</dbReference>
<name>A0ABP8P7J5_9MICO</name>
<evidence type="ECO:0000313" key="4">
    <source>
        <dbReference type="Proteomes" id="UP001500731"/>
    </source>
</evidence>
<accession>A0ABP8P7J5</accession>
<dbReference type="Gene3D" id="2.70.70.10">
    <property type="entry name" value="Glucose Permease (Domain IIA)"/>
    <property type="match status" value="1"/>
</dbReference>
<gene>
    <name evidence="3" type="ORF">GCM10023171_10390</name>
</gene>
<dbReference type="InterPro" id="IPR016047">
    <property type="entry name" value="M23ase_b-sheet_dom"/>
</dbReference>
<dbReference type="RefSeq" id="WP_345185045.1">
    <property type="nucleotide sequence ID" value="NZ_BAABGP010000008.1"/>
</dbReference>
<dbReference type="Pfam" id="PF01551">
    <property type="entry name" value="Peptidase_M23"/>
    <property type="match status" value="1"/>
</dbReference>
<dbReference type="InterPro" id="IPR050570">
    <property type="entry name" value="Cell_wall_metabolism_enzyme"/>
</dbReference>
<feature type="chain" id="PRO_5046339531" description="M23ase beta-sheet core domain-containing protein" evidence="1">
    <location>
        <begin position="39"/>
        <end position="182"/>
    </location>
</feature>
<dbReference type="PANTHER" id="PTHR21666">
    <property type="entry name" value="PEPTIDASE-RELATED"/>
    <property type="match status" value="1"/>
</dbReference>
<dbReference type="CDD" id="cd12797">
    <property type="entry name" value="M23_peptidase"/>
    <property type="match status" value="1"/>
</dbReference>
<feature type="domain" description="M23ase beta-sheet core" evidence="2">
    <location>
        <begin position="72"/>
        <end position="162"/>
    </location>
</feature>
<organism evidence="3 4">
    <name type="scientific">Microbacterium panaciterrae</name>
    <dbReference type="NCBI Taxonomy" id="985759"/>
    <lineage>
        <taxon>Bacteria</taxon>
        <taxon>Bacillati</taxon>
        <taxon>Actinomycetota</taxon>
        <taxon>Actinomycetes</taxon>
        <taxon>Micrococcales</taxon>
        <taxon>Microbacteriaceae</taxon>
        <taxon>Microbacterium</taxon>
    </lineage>
</organism>
<proteinExistence type="predicted"/>
<dbReference type="SUPFAM" id="SSF51261">
    <property type="entry name" value="Duplicated hybrid motif"/>
    <property type="match status" value="1"/>
</dbReference>
<feature type="signal peptide" evidence="1">
    <location>
        <begin position="1"/>
        <end position="38"/>
    </location>
</feature>
<evidence type="ECO:0000256" key="1">
    <source>
        <dbReference type="SAM" id="SignalP"/>
    </source>
</evidence>
<dbReference type="Proteomes" id="UP001500731">
    <property type="component" value="Unassembled WGS sequence"/>
</dbReference>
<keyword evidence="1" id="KW-0732">Signal</keyword>
<evidence type="ECO:0000259" key="2">
    <source>
        <dbReference type="Pfam" id="PF01551"/>
    </source>
</evidence>
<sequence length="182" mass="18578">MHSIGTAGAARLRGHRFRVGAAVLCVWLMLLTATPAAAVPPDLPDGGWVWPWAGPRSVVAPFRAPAHDYGPGHRGIDIAAAGEVRSPADGVIAFAGTVVDRPLLTIDHGNGLVTTLEPVRTALSPGAAVHRGDVVGSLETGGHSPAGALHVGVRWNGAYINPMLLFGGVERAVLLPCGSGGC</sequence>
<comment type="caution">
    <text evidence="3">The sequence shown here is derived from an EMBL/GenBank/DDBJ whole genome shotgun (WGS) entry which is preliminary data.</text>
</comment>
<keyword evidence="4" id="KW-1185">Reference proteome</keyword>